<evidence type="ECO:0000256" key="5">
    <source>
        <dbReference type="ARBA" id="ARBA00023054"/>
    </source>
</evidence>
<evidence type="ECO:0000256" key="4">
    <source>
        <dbReference type="ARBA" id="ARBA00022846"/>
    </source>
</evidence>
<keyword evidence="12" id="KW-1185">Reference proteome</keyword>
<dbReference type="Proteomes" id="UP000192578">
    <property type="component" value="Unassembled WGS sequence"/>
</dbReference>
<dbReference type="PANTHER" id="PTHR14517:SF6">
    <property type="entry name" value="RE41410P"/>
    <property type="match status" value="1"/>
</dbReference>
<evidence type="ECO:0000256" key="8">
    <source>
        <dbReference type="ARBA" id="ARBA00023273"/>
    </source>
</evidence>
<organism evidence="11 12">
    <name type="scientific">Hypsibius exemplaris</name>
    <name type="common">Freshwater tardigrade</name>
    <dbReference type="NCBI Taxonomy" id="2072580"/>
    <lineage>
        <taxon>Eukaryota</taxon>
        <taxon>Metazoa</taxon>
        <taxon>Ecdysozoa</taxon>
        <taxon>Tardigrada</taxon>
        <taxon>Eutardigrada</taxon>
        <taxon>Parachela</taxon>
        <taxon>Hypsibioidea</taxon>
        <taxon>Hypsibiidae</taxon>
        <taxon>Hypsibius</taxon>
    </lineage>
</organism>
<comment type="caution">
    <text evidence="11">The sequence shown here is derived from an EMBL/GenBank/DDBJ whole genome shotgun (WGS) entry which is preliminary data.</text>
</comment>
<feature type="coiled-coil region" evidence="10">
    <location>
        <begin position="313"/>
        <end position="356"/>
    </location>
</feature>
<comment type="subunit">
    <text evidence="9">Microtubule inner protein component of sperm flagellar doublet microtubules.</text>
</comment>
<name>A0A1W0WCZ8_HYPEX</name>
<keyword evidence="6" id="KW-0969">Cilium</keyword>
<gene>
    <name evidence="11" type="ORF">BV898_12717</name>
</gene>
<comment type="subcellular location">
    <subcellularLocation>
        <location evidence="1">Cytoplasm</location>
        <location evidence="1">Cytoskeleton</location>
        <location evidence="1">Flagellum axoneme</location>
    </subcellularLocation>
</comment>
<evidence type="ECO:0000313" key="11">
    <source>
        <dbReference type="EMBL" id="OQV13060.1"/>
    </source>
</evidence>
<keyword evidence="8" id="KW-0966">Cell projection</keyword>
<accession>A0A1W0WCZ8</accession>
<keyword evidence="7" id="KW-0206">Cytoskeleton</keyword>
<keyword evidence="3" id="KW-0963">Cytoplasm</keyword>
<protein>
    <recommendedName>
        <fullName evidence="13">RIB43A-like with coiled-coils protein 2</fullName>
    </recommendedName>
</protein>
<evidence type="ECO:0000256" key="2">
    <source>
        <dbReference type="ARBA" id="ARBA00006875"/>
    </source>
</evidence>
<sequence>MAELVARKDLTKRELKWDQMKDRLEARRVRILDPRVGDVTYRKEDLDVTCAEKRERQRLEWEAAVIEGQHVRKLDNAHKYMAYLDWQNKRNISINDVAFRQEFQLPQQRRDYDLYDRHKWKSERAVTFQDPDVQGPAAMYNFVGYKLEDPTIEPERKCYQRAMLDIQSGENVKKREREEEIERLRNQIEQVIGDKAEDDHRRVVAMRRADAKECDRINAAMVADKARHRQCYKDDEMKAKKDEINHWKGGELLAGQFDKYDTKRKLHWRGHTPAKRMENFNGLTGVASQVQKKRDERLKRMEQEQKDFQAAKNSEQLARALDLEAKLRKYELEKNIQAANLQMNEENKKCEDHLNNDVYGRNGNQPTAQYWNQFGISGR</sequence>
<dbReference type="EMBL" id="MTYJ01000131">
    <property type="protein sequence ID" value="OQV13060.1"/>
    <property type="molecule type" value="Genomic_DNA"/>
</dbReference>
<reference evidence="12" key="1">
    <citation type="submission" date="2017-01" db="EMBL/GenBank/DDBJ databases">
        <title>Comparative genomics of anhydrobiosis in the tardigrade Hypsibius dujardini.</title>
        <authorList>
            <person name="Yoshida Y."/>
            <person name="Koutsovoulos G."/>
            <person name="Laetsch D."/>
            <person name="Stevens L."/>
            <person name="Kumar S."/>
            <person name="Horikawa D."/>
            <person name="Ishino K."/>
            <person name="Komine S."/>
            <person name="Tomita M."/>
            <person name="Blaxter M."/>
            <person name="Arakawa K."/>
        </authorList>
    </citation>
    <scope>NUCLEOTIDE SEQUENCE [LARGE SCALE GENOMIC DNA]</scope>
    <source>
        <strain evidence="12">Z151</strain>
    </source>
</reference>
<evidence type="ECO:0000256" key="6">
    <source>
        <dbReference type="ARBA" id="ARBA00023069"/>
    </source>
</evidence>
<dbReference type="AlphaFoldDB" id="A0A1W0WCZ8"/>
<dbReference type="OrthoDB" id="429119at2759"/>
<evidence type="ECO:0000256" key="1">
    <source>
        <dbReference type="ARBA" id="ARBA00004611"/>
    </source>
</evidence>
<evidence type="ECO:0000256" key="10">
    <source>
        <dbReference type="SAM" id="Coils"/>
    </source>
</evidence>
<evidence type="ECO:0000256" key="9">
    <source>
        <dbReference type="ARBA" id="ARBA00046435"/>
    </source>
</evidence>
<keyword evidence="5 10" id="KW-0175">Coiled coil</keyword>
<dbReference type="PANTHER" id="PTHR14517">
    <property type="entry name" value="RIB43A-RELATED"/>
    <property type="match status" value="1"/>
</dbReference>
<dbReference type="Pfam" id="PF05914">
    <property type="entry name" value="RIB43A"/>
    <property type="match status" value="1"/>
</dbReference>
<evidence type="ECO:0000313" key="12">
    <source>
        <dbReference type="Proteomes" id="UP000192578"/>
    </source>
</evidence>
<comment type="similarity">
    <text evidence="2">Belongs to the RIB43A family.</text>
</comment>
<keyword evidence="4" id="KW-0282">Flagellum</keyword>
<evidence type="ECO:0000256" key="3">
    <source>
        <dbReference type="ARBA" id="ARBA00022490"/>
    </source>
</evidence>
<evidence type="ECO:0008006" key="13">
    <source>
        <dbReference type="Google" id="ProtNLM"/>
    </source>
</evidence>
<dbReference type="InterPro" id="IPR008805">
    <property type="entry name" value="RIB43A"/>
</dbReference>
<evidence type="ECO:0000256" key="7">
    <source>
        <dbReference type="ARBA" id="ARBA00023212"/>
    </source>
</evidence>
<proteinExistence type="inferred from homology"/>